<dbReference type="OrthoDB" id="1932706at2759"/>
<dbReference type="GO" id="GO:0006357">
    <property type="term" value="P:regulation of transcription by RNA polymerase II"/>
    <property type="evidence" value="ECO:0007669"/>
    <property type="project" value="TreeGrafter"/>
</dbReference>
<dbReference type="EMBL" id="CDSF01000100">
    <property type="protein sequence ID" value="CEP00338.1"/>
    <property type="molecule type" value="Genomic_DNA"/>
</dbReference>
<sequence>MDKVAPATDPAMLPAERARIAFLLGKRPAGTAHGDAQQRKRRRRWLSRDRVGSAPPIPEPVVFGPSSRPPRPQRAVATIDDLIPKDPRAMFTPVNLYRYLKHSRDTITRRLIAQEKNRDESMQGEPSLRKQLYDEMLKLSFPKADKNIRMYFRGGCAIEKLTDFKPATALHLFQKGFSLGTESTQWHEYNRHSKQFLTAIDNGILPPYISELLRHAKTWSFYDGYLILELVDYREMSEFNPQPTVKRVLLKPTAETVSGDVDRLCDIKLLNKVDESELDDLKIGLDMRILRANAPRICLDPSIRVLQVASIMNYNLNQHNAARLSTEQIARCMAKRERRDELLQNGIPNIEAASSKAFQWDGFKCRPGARPLTPAAETLLRCATFAYHTPAGACAHARNTLANDPLARSTLFSPNMPPDVAAAVSGGATRLTIQSKAKLHTPNARHVNVSVPRPGDVRSLRFFAQRNMRQMHDLFIFSRPCRLGVPDPPVSSGTYEGILKITSEGDKKPDILRFNIGNYEMTAKFVSAYITQSQREGRIMLHDKDPTNPTPPQHNRVLTLPGQESHGQSWARNGPVKHEAGAPSAPAKTRHPAANVSATYRN</sequence>
<gene>
    <name evidence="3" type="ORF">PBRA_008072</name>
</gene>
<keyword evidence="4" id="KW-1185">Reference proteome</keyword>
<evidence type="ECO:0000256" key="1">
    <source>
        <dbReference type="SAM" id="MobiDB-lite"/>
    </source>
</evidence>
<evidence type="ECO:0000313" key="4">
    <source>
        <dbReference type="Proteomes" id="UP000039324"/>
    </source>
</evidence>
<evidence type="ECO:0000259" key="2">
    <source>
        <dbReference type="Pfam" id="PF12090"/>
    </source>
</evidence>
<feature type="region of interest" description="Disordered" evidence="1">
    <location>
        <begin position="25"/>
        <end position="73"/>
    </location>
</feature>
<dbReference type="GO" id="GO:0003712">
    <property type="term" value="F:transcription coregulator activity"/>
    <property type="evidence" value="ECO:0007669"/>
    <property type="project" value="InterPro"/>
</dbReference>
<feature type="domain" description="Spt20-like SEP" evidence="2">
    <location>
        <begin position="164"/>
        <end position="313"/>
    </location>
</feature>
<dbReference type="AlphaFoldDB" id="A0A0G4IYB3"/>
<name>A0A0G4IYB3_PLABS</name>
<feature type="region of interest" description="Disordered" evidence="1">
    <location>
        <begin position="541"/>
        <end position="602"/>
    </location>
</feature>
<dbReference type="STRING" id="37360.A0A0G4IYB3"/>
<reference evidence="3 4" key="1">
    <citation type="submission" date="2015-02" db="EMBL/GenBank/DDBJ databases">
        <authorList>
            <person name="Chooi Y.-H."/>
        </authorList>
    </citation>
    <scope>NUCLEOTIDE SEQUENCE [LARGE SCALE GENOMIC DNA]</scope>
    <source>
        <strain evidence="3">E3</strain>
    </source>
</reference>
<dbReference type="Pfam" id="PF12090">
    <property type="entry name" value="Spt20_SEP"/>
    <property type="match status" value="1"/>
</dbReference>
<dbReference type="Proteomes" id="UP000039324">
    <property type="component" value="Unassembled WGS sequence"/>
</dbReference>
<dbReference type="PANTHER" id="PTHR13526">
    <property type="entry name" value="TRANSCRIPTION FACTOR SPT20 HOMOLOG"/>
    <property type="match status" value="1"/>
</dbReference>
<dbReference type="GO" id="GO:0000124">
    <property type="term" value="C:SAGA complex"/>
    <property type="evidence" value="ECO:0007669"/>
    <property type="project" value="InterPro"/>
</dbReference>
<proteinExistence type="predicted"/>
<dbReference type="PANTHER" id="PTHR13526:SF8">
    <property type="entry name" value="TRANSCRIPTION FACTOR SPT20 HOMOLOG"/>
    <property type="match status" value="1"/>
</dbReference>
<organism evidence="3 4">
    <name type="scientific">Plasmodiophora brassicae</name>
    <name type="common">Clubroot disease agent</name>
    <dbReference type="NCBI Taxonomy" id="37360"/>
    <lineage>
        <taxon>Eukaryota</taxon>
        <taxon>Sar</taxon>
        <taxon>Rhizaria</taxon>
        <taxon>Endomyxa</taxon>
        <taxon>Phytomyxea</taxon>
        <taxon>Plasmodiophorida</taxon>
        <taxon>Plasmodiophoridae</taxon>
        <taxon>Plasmodiophora</taxon>
    </lineage>
</organism>
<accession>A0A0G4IYB3</accession>
<dbReference type="InterPro" id="IPR021950">
    <property type="entry name" value="Spt20"/>
</dbReference>
<dbReference type="InterPro" id="IPR046468">
    <property type="entry name" value="Spt20-like_SEP"/>
</dbReference>
<protein>
    <recommendedName>
        <fullName evidence="2">Spt20-like SEP domain-containing protein</fullName>
    </recommendedName>
</protein>
<evidence type="ECO:0000313" key="3">
    <source>
        <dbReference type="EMBL" id="CEP00338.1"/>
    </source>
</evidence>